<dbReference type="InterPro" id="IPR003594">
    <property type="entry name" value="HATPase_dom"/>
</dbReference>
<evidence type="ECO:0000256" key="8">
    <source>
        <dbReference type="ARBA" id="ARBA00022989"/>
    </source>
</evidence>
<keyword evidence="7 13" id="KW-0418">Kinase</keyword>
<proteinExistence type="predicted"/>
<dbReference type="Gene3D" id="3.30.565.10">
    <property type="entry name" value="Histidine kinase-like ATPase, C-terminal domain"/>
    <property type="match status" value="1"/>
</dbReference>
<organism evidence="13 14">
    <name type="scientific">Clostridium oryzae</name>
    <dbReference type="NCBI Taxonomy" id="1450648"/>
    <lineage>
        <taxon>Bacteria</taxon>
        <taxon>Bacillati</taxon>
        <taxon>Bacillota</taxon>
        <taxon>Clostridia</taxon>
        <taxon>Eubacteriales</taxon>
        <taxon>Clostridiaceae</taxon>
        <taxon>Clostridium</taxon>
    </lineage>
</organism>
<evidence type="ECO:0000256" key="7">
    <source>
        <dbReference type="ARBA" id="ARBA00022777"/>
    </source>
</evidence>
<keyword evidence="14" id="KW-1185">Reference proteome</keyword>
<dbReference type="AlphaFoldDB" id="A0A1V4IFK2"/>
<dbReference type="EC" id="2.7.13.3" evidence="3"/>
<keyword evidence="5 13" id="KW-0808">Transferase</keyword>
<comment type="subcellular location">
    <subcellularLocation>
        <location evidence="2">Cell membrane</location>
        <topology evidence="2">Multi-pass membrane protein</topology>
    </subcellularLocation>
</comment>
<dbReference type="Proteomes" id="UP000190080">
    <property type="component" value="Unassembled WGS sequence"/>
</dbReference>
<reference evidence="13 14" key="1">
    <citation type="submission" date="2017-03" db="EMBL/GenBank/DDBJ databases">
        <title>Genome sequence of Clostridium oryzae DSM 28571.</title>
        <authorList>
            <person name="Poehlein A."/>
            <person name="Daniel R."/>
        </authorList>
    </citation>
    <scope>NUCLEOTIDE SEQUENCE [LARGE SCALE GENOMIC DNA]</scope>
    <source>
        <strain evidence="13 14">DSM 28571</strain>
    </source>
</reference>
<dbReference type="EMBL" id="MZGV01000059">
    <property type="protein sequence ID" value="OPJ58297.1"/>
    <property type="molecule type" value="Genomic_DNA"/>
</dbReference>
<keyword evidence="9" id="KW-0902">Two-component regulatory system</keyword>
<dbReference type="PANTHER" id="PTHR45453:SF2">
    <property type="entry name" value="HISTIDINE KINASE"/>
    <property type="match status" value="1"/>
</dbReference>
<dbReference type="GO" id="GO:0004721">
    <property type="term" value="F:phosphoprotein phosphatase activity"/>
    <property type="evidence" value="ECO:0007669"/>
    <property type="project" value="TreeGrafter"/>
</dbReference>
<evidence type="ECO:0000256" key="11">
    <source>
        <dbReference type="SAM" id="Phobius"/>
    </source>
</evidence>
<gene>
    <name evidence="13" type="primary">graS_4</name>
    <name evidence="13" type="ORF">CLORY_36600</name>
</gene>
<dbReference type="Pfam" id="PF02518">
    <property type="entry name" value="HATPase_c"/>
    <property type="match status" value="1"/>
</dbReference>
<dbReference type="InterPro" id="IPR036890">
    <property type="entry name" value="HATPase_C_sf"/>
</dbReference>
<evidence type="ECO:0000256" key="3">
    <source>
        <dbReference type="ARBA" id="ARBA00012438"/>
    </source>
</evidence>
<keyword evidence="10 11" id="KW-0472">Membrane</keyword>
<feature type="transmembrane region" description="Helical" evidence="11">
    <location>
        <begin position="41"/>
        <end position="60"/>
    </location>
</feature>
<evidence type="ECO:0000256" key="10">
    <source>
        <dbReference type="ARBA" id="ARBA00023136"/>
    </source>
</evidence>
<comment type="caution">
    <text evidence="13">The sequence shown here is derived from an EMBL/GenBank/DDBJ whole genome shotgun (WGS) entry which is preliminary data.</text>
</comment>
<evidence type="ECO:0000313" key="14">
    <source>
        <dbReference type="Proteomes" id="UP000190080"/>
    </source>
</evidence>
<dbReference type="STRING" id="1450648.CLORY_36600"/>
<dbReference type="GO" id="GO:0016036">
    <property type="term" value="P:cellular response to phosphate starvation"/>
    <property type="evidence" value="ECO:0007669"/>
    <property type="project" value="TreeGrafter"/>
</dbReference>
<feature type="transmembrane region" description="Helical" evidence="11">
    <location>
        <begin position="12"/>
        <end position="29"/>
    </location>
</feature>
<evidence type="ECO:0000256" key="6">
    <source>
        <dbReference type="ARBA" id="ARBA00022692"/>
    </source>
</evidence>
<dbReference type="InterPro" id="IPR004358">
    <property type="entry name" value="Sig_transdc_His_kin-like_C"/>
</dbReference>
<dbReference type="RefSeq" id="WP_079427166.1">
    <property type="nucleotide sequence ID" value="NZ_MZGV01000059.1"/>
</dbReference>
<evidence type="ECO:0000256" key="2">
    <source>
        <dbReference type="ARBA" id="ARBA00004651"/>
    </source>
</evidence>
<evidence type="ECO:0000256" key="1">
    <source>
        <dbReference type="ARBA" id="ARBA00000085"/>
    </source>
</evidence>
<protein>
    <recommendedName>
        <fullName evidence="3">histidine kinase</fullName>
        <ecNumber evidence="3">2.7.13.3</ecNumber>
    </recommendedName>
</protein>
<dbReference type="OrthoDB" id="9780487at2"/>
<dbReference type="PANTHER" id="PTHR45453">
    <property type="entry name" value="PHOSPHATE REGULON SENSOR PROTEIN PHOR"/>
    <property type="match status" value="1"/>
</dbReference>
<comment type="catalytic activity">
    <reaction evidence="1">
        <text>ATP + protein L-histidine = ADP + protein N-phospho-L-histidine.</text>
        <dbReference type="EC" id="2.7.13.3"/>
    </reaction>
</comment>
<dbReference type="PROSITE" id="PS50109">
    <property type="entry name" value="HIS_KIN"/>
    <property type="match status" value="1"/>
</dbReference>
<keyword evidence="8 11" id="KW-1133">Transmembrane helix</keyword>
<evidence type="ECO:0000256" key="5">
    <source>
        <dbReference type="ARBA" id="ARBA00022679"/>
    </source>
</evidence>
<sequence length="334" mass="38754">MSIRIYVKNLGLTIYCFLCIFFVVNIVLISSKPIGSTFYDLAYMDFLIIAISLLFFAVGYRRWSYTYRGIYRAIENGEDISLNMPDTMYYSEVELIKNILDVKDKEMEDRFQKVKEASDEVNDYIIKWVHEIKMPIAVCELIAEKMDEIGIAEELRMEIDRIKFLINQVLYMSRAASFSEDFQVEQVNVEKLVKGIIKRNVSFFISKDIELQLENVNFYVITDQKWSSYIIDQLINNSCKYVNKGGIIRIYAEEDEKAVKLHVIDNGVGIKQQDIRRIFDKGFTGSNGRGVSKSTGMGLYLSQKIAMKLGHKILVQSSEDKGTEFIIWFYKLSL</sequence>
<dbReference type="SMART" id="SM00387">
    <property type="entry name" value="HATPase_c"/>
    <property type="match status" value="1"/>
</dbReference>
<evidence type="ECO:0000313" key="13">
    <source>
        <dbReference type="EMBL" id="OPJ58297.1"/>
    </source>
</evidence>
<dbReference type="GO" id="GO:0005886">
    <property type="term" value="C:plasma membrane"/>
    <property type="evidence" value="ECO:0007669"/>
    <property type="project" value="UniProtKB-SubCell"/>
</dbReference>
<evidence type="ECO:0000259" key="12">
    <source>
        <dbReference type="PROSITE" id="PS50109"/>
    </source>
</evidence>
<dbReference type="PRINTS" id="PR00344">
    <property type="entry name" value="BCTRLSENSOR"/>
</dbReference>
<evidence type="ECO:0000256" key="4">
    <source>
        <dbReference type="ARBA" id="ARBA00022475"/>
    </source>
</evidence>
<dbReference type="InterPro" id="IPR050351">
    <property type="entry name" value="BphY/WalK/GraS-like"/>
</dbReference>
<evidence type="ECO:0000256" key="9">
    <source>
        <dbReference type="ARBA" id="ARBA00023012"/>
    </source>
</evidence>
<feature type="domain" description="Histidine kinase" evidence="12">
    <location>
        <begin position="127"/>
        <end position="333"/>
    </location>
</feature>
<accession>A0A1V4IFK2</accession>
<keyword evidence="4" id="KW-1003">Cell membrane</keyword>
<dbReference type="GO" id="GO:0000155">
    <property type="term" value="F:phosphorelay sensor kinase activity"/>
    <property type="evidence" value="ECO:0007669"/>
    <property type="project" value="TreeGrafter"/>
</dbReference>
<name>A0A1V4IFK2_9CLOT</name>
<dbReference type="InterPro" id="IPR005467">
    <property type="entry name" value="His_kinase_dom"/>
</dbReference>
<dbReference type="SUPFAM" id="SSF55874">
    <property type="entry name" value="ATPase domain of HSP90 chaperone/DNA topoisomerase II/histidine kinase"/>
    <property type="match status" value="1"/>
</dbReference>
<keyword evidence="6 11" id="KW-0812">Transmembrane</keyword>